<reference evidence="14 15" key="1">
    <citation type="submission" date="2020-10" db="EMBL/GenBank/DDBJ databases">
        <title>Connecting structure to function with the recovery of over 1000 high-quality activated sludge metagenome-assembled genomes encoding full-length rRNA genes using long-read sequencing.</title>
        <authorList>
            <person name="Singleton C.M."/>
            <person name="Petriglieri F."/>
            <person name="Kristensen J.M."/>
            <person name="Kirkegaard R.H."/>
            <person name="Michaelsen T.Y."/>
            <person name="Andersen M.H."/>
            <person name="Karst S.M."/>
            <person name="Dueholm M.S."/>
            <person name="Nielsen P.H."/>
            <person name="Albertsen M."/>
        </authorList>
    </citation>
    <scope>NUCLEOTIDE SEQUENCE [LARGE SCALE GENOMIC DNA]</scope>
    <source>
        <strain evidence="14">OdNE_18-Q3-R46-58_MAXAC.008</strain>
    </source>
</reference>
<feature type="binding site" evidence="12">
    <location>
        <begin position="10"/>
        <end position="17"/>
    </location>
    <ligand>
        <name>ATP</name>
        <dbReference type="ChEBI" id="CHEBI:30616"/>
    </ligand>
</feature>
<dbReference type="PANTHER" id="PTHR10344">
    <property type="entry name" value="THYMIDYLATE KINASE"/>
    <property type="match status" value="1"/>
</dbReference>
<evidence type="ECO:0000259" key="13">
    <source>
        <dbReference type="Pfam" id="PF02223"/>
    </source>
</evidence>
<dbReference type="FunFam" id="3.40.50.300:FF:000225">
    <property type="entry name" value="Thymidylate kinase"/>
    <property type="match status" value="1"/>
</dbReference>
<proteinExistence type="inferred from homology"/>
<evidence type="ECO:0000256" key="11">
    <source>
        <dbReference type="ARBA" id="ARBA00057735"/>
    </source>
</evidence>
<protein>
    <recommendedName>
        <fullName evidence="3 12">Thymidylate kinase</fullName>
        <ecNumber evidence="2 12">2.7.4.9</ecNumber>
    </recommendedName>
    <alternativeName>
        <fullName evidence="9 12">dTMP kinase</fullName>
    </alternativeName>
</protein>
<dbReference type="CDD" id="cd01672">
    <property type="entry name" value="TMPK"/>
    <property type="match status" value="1"/>
</dbReference>
<dbReference type="NCBIfam" id="TIGR00041">
    <property type="entry name" value="DTMP_kinase"/>
    <property type="match status" value="1"/>
</dbReference>
<dbReference type="Gene3D" id="3.40.50.300">
    <property type="entry name" value="P-loop containing nucleotide triphosphate hydrolases"/>
    <property type="match status" value="1"/>
</dbReference>
<dbReference type="Pfam" id="PF02223">
    <property type="entry name" value="Thymidylate_kin"/>
    <property type="match status" value="1"/>
</dbReference>
<keyword evidence="5 12" id="KW-0545">Nucleotide biosynthesis</keyword>
<dbReference type="GO" id="GO:0006235">
    <property type="term" value="P:dTTP biosynthetic process"/>
    <property type="evidence" value="ECO:0007669"/>
    <property type="project" value="UniProtKB-UniRule"/>
</dbReference>
<evidence type="ECO:0000256" key="10">
    <source>
        <dbReference type="ARBA" id="ARBA00048743"/>
    </source>
</evidence>
<evidence type="ECO:0000313" key="15">
    <source>
        <dbReference type="Proteomes" id="UP000709959"/>
    </source>
</evidence>
<dbReference type="InterPro" id="IPR027417">
    <property type="entry name" value="P-loop_NTPase"/>
</dbReference>
<keyword evidence="7 12" id="KW-0418">Kinase</keyword>
<organism evidence="14 15">
    <name type="scientific">Candidatus Geothrix odensensis</name>
    <dbReference type="NCBI Taxonomy" id="2954440"/>
    <lineage>
        <taxon>Bacteria</taxon>
        <taxon>Pseudomonadati</taxon>
        <taxon>Acidobacteriota</taxon>
        <taxon>Holophagae</taxon>
        <taxon>Holophagales</taxon>
        <taxon>Holophagaceae</taxon>
        <taxon>Geothrix</taxon>
    </lineage>
</organism>
<evidence type="ECO:0000256" key="6">
    <source>
        <dbReference type="ARBA" id="ARBA00022741"/>
    </source>
</evidence>
<dbReference type="InterPro" id="IPR039430">
    <property type="entry name" value="Thymidylate_kin-like_dom"/>
</dbReference>
<dbReference type="GO" id="GO:0005829">
    <property type="term" value="C:cytosol"/>
    <property type="evidence" value="ECO:0007669"/>
    <property type="project" value="TreeGrafter"/>
</dbReference>
<evidence type="ECO:0000256" key="3">
    <source>
        <dbReference type="ARBA" id="ARBA00017144"/>
    </source>
</evidence>
<dbReference type="PROSITE" id="PS01331">
    <property type="entry name" value="THYMIDYLATE_KINASE"/>
    <property type="match status" value="1"/>
</dbReference>
<dbReference type="Proteomes" id="UP000709959">
    <property type="component" value="Unassembled WGS sequence"/>
</dbReference>
<comment type="similarity">
    <text evidence="1 12">Belongs to the thymidylate kinase family.</text>
</comment>
<accession>A0A936F395</accession>
<dbReference type="SUPFAM" id="SSF52540">
    <property type="entry name" value="P-loop containing nucleoside triphosphate hydrolases"/>
    <property type="match status" value="1"/>
</dbReference>
<dbReference type="EMBL" id="JADKCH010000016">
    <property type="protein sequence ID" value="MBK8573324.1"/>
    <property type="molecule type" value="Genomic_DNA"/>
</dbReference>
<evidence type="ECO:0000256" key="7">
    <source>
        <dbReference type="ARBA" id="ARBA00022777"/>
    </source>
</evidence>
<keyword evidence="8 12" id="KW-0067">ATP-binding</keyword>
<gene>
    <name evidence="12 14" type="primary">tmk</name>
    <name evidence="14" type="ORF">IPN91_11950</name>
</gene>
<evidence type="ECO:0000256" key="1">
    <source>
        <dbReference type="ARBA" id="ARBA00009776"/>
    </source>
</evidence>
<comment type="function">
    <text evidence="11 12">Phosphorylation of dTMP to form dTDP in both de novo and salvage pathways of dTTP synthesis.</text>
</comment>
<evidence type="ECO:0000256" key="8">
    <source>
        <dbReference type="ARBA" id="ARBA00022840"/>
    </source>
</evidence>
<keyword evidence="6 12" id="KW-0547">Nucleotide-binding</keyword>
<keyword evidence="4 12" id="KW-0808">Transferase</keyword>
<dbReference type="GO" id="GO:0005524">
    <property type="term" value="F:ATP binding"/>
    <property type="evidence" value="ECO:0007669"/>
    <property type="project" value="UniProtKB-UniRule"/>
</dbReference>
<dbReference type="GO" id="GO:0006233">
    <property type="term" value="P:dTDP biosynthetic process"/>
    <property type="evidence" value="ECO:0007669"/>
    <property type="project" value="InterPro"/>
</dbReference>
<evidence type="ECO:0000256" key="12">
    <source>
        <dbReference type="HAMAP-Rule" id="MF_00165"/>
    </source>
</evidence>
<feature type="domain" description="Thymidylate kinase-like" evidence="13">
    <location>
        <begin position="8"/>
        <end position="205"/>
    </location>
</feature>
<dbReference type="InterPro" id="IPR018094">
    <property type="entry name" value="Thymidylate_kinase"/>
</dbReference>
<name>A0A936F395_9BACT</name>
<dbReference type="EC" id="2.7.4.9" evidence="2 12"/>
<dbReference type="HAMAP" id="MF_00165">
    <property type="entry name" value="Thymidylate_kinase"/>
    <property type="match status" value="1"/>
</dbReference>
<evidence type="ECO:0000256" key="2">
    <source>
        <dbReference type="ARBA" id="ARBA00012980"/>
    </source>
</evidence>
<evidence type="ECO:0000256" key="4">
    <source>
        <dbReference type="ARBA" id="ARBA00022679"/>
    </source>
</evidence>
<dbReference type="AlphaFoldDB" id="A0A936F395"/>
<evidence type="ECO:0000256" key="9">
    <source>
        <dbReference type="ARBA" id="ARBA00029962"/>
    </source>
</evidence>
<comment type="caution">
    <text evidence="14">The sequence shown here is derived from an EMBL/GenBank/DDBJ whole genome shotgun (WGS) entry which is preliminary data.</text>
</comment>
<sequence length="221" mass="24562">MQGVFITIEGVEGSGKSTQLLHLSERLRRLGLPLVVTKEPGGTALGREIRRLLLEPHGSGETWCAEAELLLFYADRAQHLETVIRPALAAGKVVLVDRFEDSTRAYQGASGVAESSLDRLSDLVLRGLKPHLTVMLDMDPEVSLQRVEVRNLSLGTEFSETRFDEAELEFHRRVRNRFLAIAQNHPNRVALIPARDPVDQVEAAIWLRVAPLLRNAGFGVD</sequence>
<dbReference type="GO" id="GO:0006227">
    <property type="term" value="P:dUDP biosynthetic process"/>
    <property type="evidence" value="ECO:0007669"/>
    <property type="project" value="TreeGrafter"/>
</dbReference>
<dbReference type="InterPro" id="IPR018095">
    <property type="entry name" value="Thymidylate_kin_CS"/>
</dbReference>
<dbReference type="GO" id="GO:0004798">
    <property type="term" value="F:dTMP kinase activity"/>
    <property type="evidence" value="ECO:0007669"/>
    <property type="project" value="UniProtKB-UniRule"/>
</dbReference>
<evidence type="ECO:0000313" key="14">
    <source>
        <dbReference type="EMBL" id="MBK8573324.1"/>
    </source>
</evidence>
<dbReference type="PANTHER" id="PTHR10344:SF4">
    <property type="entry name" value="UMP-CMP KINASE 2, MITOCHONDRIAL"/>
    <property type="match status" value="1"/>
</dbReference>
<comment type="catalytic activity">
    <reaction evidence="10 12">
        <text>dTMP + ATP = dTDP + ADP</text>
        <dbReference type="Rhea" id="RHEA:13517"/>
        <dbReference type="ChEBI" id="CHEBI:30616"/>
        <dbReference type="ChEBI" id="CHEBI:58369"/>
        <dbReference type="ChEBI" id="CHEBI:63528"/>
        <dbReference type="ChEBI" id="CHEBI:456216"/>
        <dbReference type="EC" id="2.7.4.9"/>
    </reaction>
</comment>
<evidence type="ECO:0000256" key="5">
    <source>
        <dbReference type="ARBA" id="ARBA00022727"/>
    </source>
</evidence>